<feature type="non-terminal residue" evidence="1">
    <location>
        <position position="1"/>
    </location>
</feature>
<name>A0ACA9LCB8_9GLOM</name>
<dbReference type="EMBL" id="CAJVPU010003635">
    <property type="protein sequence ID" value="CAG8520935.1"/>
    <property type="molecule type" value="Genomic_DNA"/>
</dbReference>
<comment type="caution">
    <text evidence="1">The sequence shown here is derived from an EMBL/GenBank/DDBJ whole genome shotgun (WGS) entry which is preliminary data.</text>
</comment>
<dbReference type="Proteomes" id="UP000789702">
    <property type="component" value="Unassembled WGS sequence"/>
</dbReference>
<accession>A0ACA9LCB8</accession>
<reference evidence="1" key="1">
    <citation type="submission" date="2021-06" db="EMBL/GenBank/DDBJ databases">
        <authorList>
            <person name="Kallberg Y."/>
            <person name="Tangrot J."/>
            <person name="Rosling A."/>
        </authorList>
    </citation>
    <scope>NUCLEOTIDE SEQUENCE</scope>
    <source>
        <strain evidence="1">IL203A</strain>
    </source>
</reference>
<evidence type="ECO:0000313" key="2">
    <source>
        <dbReference type="Proteomes" id="UP000789702"/>
    </source>
</evidence>
<evidence type="ECO:0000313" key="1">
    <source>
        <dbReference type="EMBL" id="CAG8520935.1"/>
    </source>
</evidence>
<keyword evidence="2" id="KW-1185">Reference proteome</keyword>
<gene>
    <name evidence="1" type="ORF">DHETER_LOCUS3912</name>
</gene>
<proteinExistence type="predicted"/>
<protein>
    <submittedName>
        <fullName evidence="1">10243_t:CDS:1</fullName>
    </submittedName>
</protein>
<organism evidence="1 2">
    <name type="scientific">Dentiscutata heterogama</name>
    <dbReference type="NCBI Taxonomy" id="1316150"/>
    <lineage>
        <taxon>Eukaryota</taxon>
        <taxon>Fungi</taxon>
        <taxon>Fungi incertae sedis</taxon>
        <taxon>Mucoromycota</taxon>
        <taxon>Glomeromycotina</taxon>
        <taxon>Glomeromycetes</taxon>
        <taxon>Diversisporales</taxon>
        <taxon>Gigasporaceae</taxon>
        <taxon>Dentiscutata</taxon>
    </lineage>
</organism>
<sequence length="167" mass="18993">DKISELNSFNHTLKQERDDLNSKKHELEAEVGCKDSKIISLETKVNKLEKVAEKLEQQISQLSHELNIIDRAKEDPDSAKSLLQETNTHLAEQVSKVSNRSIWVIQKAYQDIVPIKSMKIKSFTPSLINEPHSLTPPPLLPKPFVLIGDLSKYFCKHSISVLEIKNL</sequence>